<dbReference type="InterPro" id="IPR005467">
    <property type="entry name" value="His_kinase_dom"/>
</dbReference>
<dbReference type="GO" id="GO:0016020">
    <property type="term" value="C:membrane"/>
    <property type="evidence" value="ECO:0007669"/>
    <property type="project" value="UniProtKB-SubCell"/>
</dbReference>
<dbReference type="AlphaFoldDB" id="A0A098LJZ0"/>
<dbReference type="SMART" id="SM00387">
    <property type="entry name" value="HATPase_c"/>
    <property type="match status" value="1"/>
</dbReference>
<dbReference type="InterPro" id="IPR036890">
    <property type="entry name" value="HATPase_C_sf"/>
</dbReference>
<dbReference type="GO" id="GO:0030295">
    <property type="term" value="F:protein kinase activator activity"/>
    <property type="evidence" value="ECO:0007669"/>
    <property type="project" value="TreeGrafter"/>
</dbReference>
<evidence type="ECO:0000256" key="1">
    <source>
        <dbReference type="ARBA" id="ARBA00000085"/>
    </source>
</evidence>
<dbReference type="InterPro" id="IPR003594">
    <property type="entry name" value="HATPase_dom"/>
</dbReference>
<dbReference type="EC" id="2.7.13.3" evidence="2"/>
<dbReference type="OrthoDB" id="927680at2"/>
<keyword evidence="5 10" id="KW-0418">Kinase</keyword>
<dbReference type="PROSITE" id="PS50109">
    <property type="entry name" value="HIS_KIN"/>
    <property type="match status" value="1"/>
</dbReference>
<dbReference type="Pfam" id="PF13426">
    <property type="entry name" value="PAS_9"/>
    <property type="match status" value="2"/>
</dbReference>
<feature type="coiled-coil region" evidence="7">
    <location>
        <begin position="248"/>
        <end position="282"/>
    </location>
</feature>
<evidence type="ECO:0000256" key="7">
    <source>
        <dbReference type="SAM" id="Coils"/>
    </source>
</evidence>
<gene>
    <name evidence="10" type="ORF">MYP_4516</name>
</gene>
<evidence type="ECO:0000256" key="2">
    <source>
        <dbReference type="ARBA" id="ARBA00012438"/>
    </source>
</evidence>
<dbReference type="InterPro" id="IPR035965">
    <property type="entry name" value="PAS-like_dom_sf"/>
</dbReference>
<keyword evidence="6" id="KW-0472">Membrane</keyword>
<evidence type="ECO:0000259" key="8">
    <source>
        <dbReference type="PROSITE" id="PS50109"/>
    </source>
</evidence>
<dbReference type="EMBL" id="BBLT01000012">
    <property type="protein sequence ID" value="GAL87286.1"/>
    <property type="molecule type" value="Genomic_DNA"/>
</dbReference>
<dbReference type="GO" id="GO:0000156">
    <property type="term" value="F:phosphorelay response regulator activity"/>
    <property type="evidence" value="ECO:0007669"/>
    <property type="project" value="TreeGrafter"/>
</dbReference>
<feature type="domain" description="PAS" evidence="9">
    <location>
        <begin position="3"/>
        <end position="73"/>
    </location>
</feature>
<keyword evidence="7" id="KW-0175">Coiled coil</keyword>
<dbReference type="SUPFAM" id="SSF55874">
    <property type="entry name" value="ATPase domain of HSP90 chaperone/DNA topoisomerase II/histidine kinase"/>
    <property type="match status" value="1"/>
</dbReference>
<dbReference type="CDD" id="cd00082">
    <property type="entry name" value="HisKA"/>
    <property type="match status" value="1"/>
</dbReference>
<evidence type="ECO:0000256" key="6">
    <source>
        <dbReference type="ARBA" id="ARBA00023136"/>
    </source>
</evidence>
<dbReference type="CDD" id="cd00130">
    <property type="entry name" value="PAS"/>
    <property type="match status" value="1"/>
</dbReference>
<dbReference type="GO" id="GO:0007234">
    <property type="term" value="P:osmosensory signaling via phosphorelay pathway"/>
    <property type="evidence" value="ECO:0007669"/>
    <property type="project" value="TreeGrafter"/>
</dbReference>
<name>A0A098LJZ0_9BACT</name>
<dbReference type="PRINTS" id="PR00344">
    <property type="entry name" value="BCTRLSENSOR"/>
</dbReference>
<dbReference type="SUPFAM" id="SSF47384">
    <property type="entry name" value="Homodimeric domain of signal transducing histidine kinase"/>
    <property type="match status" value="1"/>
</dbReference>
<dbReference type="RefSeq" id="WP_045468455.1">
    <property type="nucleotide sequence ID" value="NZ_BBLT01000012.1"/>
</dbReference>
<dbReference type="Gene3D" id="1.10.287.130">
    <property type="match status" value="1"/>
</dbReference>
<dbReference type="SMART" id="SM00388">
    <property type="entry name" value="HisKA"/>
    <property type="match status" value="1"/>
</dbReference>
<evidence type="ECO:0000313" key="11">
    <source>
        <dbReference type="Proteomes" id="UP000030185"/>
    </source>
</evidence>
<accession>A0A098LJZ0</accession>
<dbReference type="Pfam" id="PF02518">
    <property type="entry name" value="HATPase_c"/>
    <property type="match status" value="1"/>
</dbReference>
<evidence type="ECO:0000256" key="3">
    <source>
        <dbReference type="ARBA" id="ARBA00022553"/>
    </source>
</evidence>
<dbReference type="Gene3D" id="3.30.565.10">
    <property type="entry name" value="Histidine kinase-like ATPase, C-terminal domain"/>
    <property type="match status" value="1"/>
</dbReference>
<dbReference type="InterPro" id="IPR000014">
    <property type="entry name" value="PAS"/>
</dbReference>
<dbReference type="InterPro" id="IPR036097">
    <property type="entry name" value="HisK_dim/P_sf"/>
</dbReference>
<comment type="caution">
    <text evidence="10">The sequence shown here is derived from an EMBL/GenBank/DDBJ whole genome shotgun (WGS) entry which is preliminary data.</text>
</comment>
<dbReference type="InterPro" id="IPR004358">
    <property type="entry name" value="Sig_transdc_His_kin-like_C"/>
</dbReference>
<dbReference type="InterPro" id="IPR050351">
    <property type="entry name" value="BphY/WalK/GraS-like"/>
</dbReference>
<protein>
    <recommendedName>
        <fullName evidence="2">histidine kinase</fullName>
        <ecNumber evidence="2">2.7.13.3</ecNumber>
    </recommendedName>
</protein>
<dbReference type="NCBIfam" id="TIGR00229">
    <property type="entry name" value="sensory_box"/>
    <property type="match status" value="1"/>
</dbReference>
<keyword evidence="4" id="KW-0808">Transferase</keyword>
<evidence type="ECO:0000256" key="4">
    <source>
        <dbReference type="ARBA" id="ARBA00022679"/>
    </source>
</evidence>
<keyword evidence="11" id="KW-1185">Reference proteome</keyword>
<dbReference type="PANTHER" id="PTHR42878:SF15">
    <property type="entry name" value="BACTERIOPHYTOCHROME"/>
    <property type="match status" value="1"/>
</dbReference>
<dbReference type="SUPFAM" id="SSF55785">
    <property type="entry name" value="PYP-like sensor domain (PAS domain)"/>
    <property type="match status" value="2"/>
</dbReference>
<dbReference type="eggNOG" id="COG4251">
    <property type="taxonomic scope" value="Bacteria"/>
</dbReference>
<feature type="domain" description="Histidine kinase" evidence="8">
    <location>
        <begin position="296"/>
        <end position="506"/>
    </location>
</feature>
<dbReference type="Gene3D" id="3.30.450.20">
    <property type="entry name" value="PAS domain"/>
    <property type="match status" value="2"/>
</dbReference>
<proteinExistence type="predicted"/>
<dbReference type="Pfam" id="PF00512">
    <property type="entry name" value="HisKA"/>
    <property type="match status" value="1"/>
</dbReference>
<organism evidence="10 11">
    <name type="scientific">Sporocytophaga myxococcoides</name>
    <dbReference type="NCBI Taxonomy" id="153721"/>
    <lineage>
        <taxon>Bacteria</taxon>
        <taxon>Pseudomonadati</taxon>
        <taxon>Bacteroidota</taxon>
        <taxon>Cytophagia</taxon>
        <taxon>Cytophagales</taxon>
        <taxon>Cytophagaceae</taxon>
        <taxon>Sporocytophaga</taxon>
    </lineage>
</organism>
<comment type="catalytic activity">
    <reaction evidence="1">
        <text>ATP + protein L-histidine = ADP + protein N-phospho-L-histidine.</text>
        <dbReference type="EC" id="2.7.13.3"/>
    </reaction>
</comment>
<dbReference type="GO" id="GO:0000155">
    <property type="term" value="F:phosphorelay sensor kinase activity"/>
    <property type="evidence" value="ECO:0007669"/>
    <property type="project" value="InterPro"/>
</dbReference>
<dbReference type="InterPro" id="IPR003661">
    <property type="entry name" value="HisK_dim/P_dom"/>
</dbReference>
<dbReference type="STRING" id="153721.MYP_4516"/>
<evidence type="ECO:0000259" key="9">
    <source>
        <dbReference type="PROSITE" id="PS50112"/>
    </source>
</evidence>
<evidence type="ECO:0000256" key="5">
    <source>
        <dbReference type="ARBA" id="ARBA00022777"/>
    </source>
</evidence>
<dbReference type="SMART" id="SM00091">
    <property type="entry name" value="PAS"/>
    <property type="match status" value="2"/>
</dbReference>
<reference evidence="10 11" key="1">
    <citation type="submission" date="2014-09" db="EMBL/GenBank/DDBJ databases">
        <title>Sporocytophaga myxococcoides PG-01 genome sequencing.</title>
        <authorList>
            <person name="Liu L."/>
            <person name="Gao P.J."/>
            <person name="Chen G.J."/>
            <person name="Wang L.S."/>
        </authorList>
    </citation>
    <scope>NUCLEOTIDE SEQUENCE [LARGE SCALE GENOMIC DNA]</scope>
    <source>
        <strain evidence="10 11">PG-01</strain>
    </source>
</reference>
<dbReference type="PROSITE" id="PS50112">
    <property type="entry name" value="PAS"/>
    <property type="match status" value="1"/>
</dbReference>
<dbReference type="Proteomes" id="UP000030185">
    <property type="component" value="Unassembled WGS sequence"/>
</dbReference>
<evidence type="ECO:0000313" key="10">
    <source>
        <dbReference type="EMBL" id="GAL87286.1"/>
    </source>
</evidence>
<dbReference type="PANTHER" id="PTHR42878">
    <property type="entry name" value="TWO-COMPONENT HISTIDINE KINASE"/>
    <property type="match status" value="1"/>
</dbReference>
<keyword evidence="3" id="KW-0597">Phosphoprotein</keyword>
<sequence>MNREENVRKILECLPDGILVTNKDGEIIFANAQIEALFNYKREELLGKPTDILIPEDYHNILDEYRKDFLDHHFTQSAIHPGVRLIGIRKDGAKFNVAINLSSLESDPYGVVIISAIRDITEAVRVKEELKSTQEIFHKIFESSLNGIVKYENIRNEKGELVDFKYVVANKRALELTERTEEEMIGKTIIELNPWIKDSDILKIMIRVAEQGDTEVHEFQSKRKEKSVWYKANFIRVDDGILLTFDDISLSKQAEEKLKETNQELEQRAEDSTLELLKSNEKLRSINEKLDRYAYMISHDLKAPLANIEGLASSLKADYAGIPLDDEGNEMLEMMTAKINDMRDIIENVLQSAKDAIRSREIINLEKTVHEIVETLNPPSHFHFFIQQGLPQIKYPRASIVQILQNLLSNSIKYMDKANPLITISYFEKESYYTICVADNGIGIPQERLKEIFNLFEIAHSGRYDIESHGIGLTIVKQLVEENGGNIWVDSTLGEETKFQFTIPKK</sequence>